<dbReference type="InterPro" id="IPR036390">
    <property type="entry name" value="WH_DNA-bd_sf"/>
</dbReference>
<comment type="similarity">
    <text evidence="1">Belongs to the LysR transcriptional regulatory family.</text>
</comment>
<sequence>MVKHAEPDKVLVKMPSLRAVKSFVAAAKYQSFTRAAEALCVSQAAISRQIRELESYLGVALFDRVGRAVELTEAGTIFYDAAYLSFVNIAQAAERIQDVGSNKKTLTLCCTPAFSALWLSRRLPGFLFQNPDIHISVVTTENFLQMEPGVAPDIFINKISYPRDGYLSIPLFYDLIYPVCSPQFLQQHPEVATLQGLKSAPLLNLSPYGRAQIAEHIDWYVWFSFFDMAPVKKVTEGANTFNANDYNMLIQMALAGHGVSLGWSHLIAPLISEGRLVRPVSQSVELKEKQHYLTFMKDKLTSEPFIRFRDWFLAEVGSEATCIDADAGIAVR</sequence>
<dbReference type="InterPro" id="IPR005119">
    <property type="entry name" value="LysR_subst-bd"/>
</dbReference>
<protein>
    <submittedName>
        <fullName evidence="6">LysR family transcriptional regulator</fullName>
    </submittedName>
</protein>
<dbReference type="InterPro" id="IPR036388">
    <property type="entry name" value="WH-like_DNA-bd_sf"/>
</dbReference>
<evidence type="ECO:0000259" key="5">
    <source>
        <dbReference type="PROSITE" id="PS50931"/>
    </source>
</evidence>
<dbReference type="PROSITE" id="PS50931">
    <property type="entry name" value="HTH_LYSR"/>
    <property type="match status" value="1"/>
</dbReference>
<dbReference type="Proteomes" id="UP000238196">
    <property type="component" value="Unassembled WGS sequence"/>
</dbReference>
<name>A0A2S5KM16_9PROT</name>
<dbReference type="PRINTS" id="PR00039">
    <property type="entry name" value="HTHLYSR"/>
</dbReference>
<dbReference type="OrthoDB" id="6787458at2"/>
<dbReference type="PANTHER" id="PTHR30537">
    <property type="entry name" value="HTH-TYPE TRANSCRIPTIONAL REGULATOR"/>
    <property type="match status" value="1"/>
</dbReference>
<dbReference type="Pfam" id="PF03466">
    <property type="entry name" value="LysR_substrate"/>
    <property type="match status" value="1"/>
</dbReference>
<keyword evidence="2" id="KW-0805">Transcription regulation</keyword>
<dbReference type="InterPro" id="IPR058163">
    <property type="entry name" value="LysR-type_TF_proteobact-type"/>
</dbReference>
<dbReference type="GO" id="GO:0006351">
    <property type="term" value="P:DNA-templated transcription"/>
    <property type="evidence" value="ECO:0007669"/>
    <property type="project" value="TreeGrafter"/>
</dbReference>
<evidence type="ECO:0000313" key="6">
    <source>
        <dbReference type="EMBL" id="PPC75838.1"/>
    </source>
</evidence>
<organism evidence="6 7">
    <name type="scientific">Proteobacteria bacterium 228</name>
    <dbReference type="NCBI Taxonomy" id="2083153"/>
    <lineage>
        <taxon>Bacteria</taxon>
        <taxon>Pseudomonadati</taxon>
        <taxon>Pseudomonadota</taxon>
    </lineage>
</organism>
<proteinExistence type="inferred from homology"/>
<evidence type="ECO:0000256" key="1">
    <source>
        <dbReference type="ARBA" id="ARBA00009437"/>
    </source>
</evidence>
<accession>A0A2S5KM16</accession>
<evidence type="ECO:0000256" key="3">
    <source>
        <dbReference type="ARBA" id="ARBA00023125"/>
    </source>
</evidence>
<dbReference type="FunFam" id="1.10.10.10:FF:000001">
    <property type="entry name" value="LysR family transcriptional regulator"/>
    <property type="match status" value="1"/>
</dbReference>
<reference evidence="6 7" key="1">
    <citation type="submission" date="2018-02" db="EMBL/GenBank/DDBJ databases">
        <title>novel marine gammaproteobacteria from coastal saline agro ecosystem.</title>
        <authorList>
            <person name="Krishnan R."/>
            <person name="Ramesh Kumar N."/>
        </authorList>
    </citation>
    <scope>NUCLEOTIDE SEQUENCE [LARGE SCALE GENOMIC DNA]</scope>
    <source>
        <strain evidence="6 7">228</strain>
    </source>
</reference>
<dbReference type="GO" id="GO:0003700">
    <property type="term" value="F:DNA-binding transcription factor activity"/>
    <property type="evidence" value="ECO:0007669"/>
    <property type="project" value="InterPro"/>
</dbReference>
<dbReference type="GO" id="GO:0043565">
    <property type="term" value="F:sequence-specific DNA binding"/>
    <property type="evidence" value="ECO:0007669"/>
    <property type="project" value="TreeGrafter"/>
</dbReference>
<keyword evidence="3" id="KW-0238">DNA-binding</keyword>
<dbReference type="PANTHER" id="PTHR30537:SF74">
    <property type="entry name" value="HTH-TYPE TRANSCRIPTIONAL REGULATOR TRPI"/>
    <property type="match status" value="1"/>
</dbReference>
<dbReference type="Pfam" id="PF00126">
    <property type="entry name" value="HTH_1"/>
    <property type="match status" value="1"/>
</dbReference>
<evidence type="ECO:0000256" key="2">
    <source>
        <dbReference type="ARBA" id="ARBA00023015"/>
    </source>
</evidence>
<dbReference type="EMBL" id="PRLP01000065">
    <property type="protein sequence ID" value="PPC75838.1"/>
    <property type="molecule type" value="Genomic_DNA"/>
</dbReference>
<dbReference type="SUPFAM" id="SSF46785">
    <property type="entry name" value="Winged helix' DNA-binding domain"/>
    <property type="match status" value="1"/>
</dbReference>
<dbReference type="Gene3D" id="1.10.10.10">
    <property type="entry name" value="Winged helix-like DNA-binding domain superfamily/Winged helix DNA-binding domain"/>
    <property type="match status" value="1"/>
</dbReference>
<dbReference type="AlphaFoldDB" id="A0A2S5KM16"/>
<comment type="caution">
    <text evidence="6">The sequence shown here is derived from an EMBL/GenBank/DDBJ whole genome shotgun (WGS) entry which is preliminary data.</text>
</comment>
<dbReference type="Gene3D" id="3.40.190.10">
    <property type="entry name" value="Periplasmic binding protein-like II"/>
    <property type="match status" value="2"/>
</dbReference>
<evidence type="ECO:0000256" key="4">
    <source>
        <dbReference type="ARBA" id="ARBA00023163"/>
    </source>
</evidence>
<dbReference type="InterPro" id="IPR000847">
    <property type="entry name" value="LysR_HTH_N"/>
</dbReference>
<evidence type="ECO:0000313" key="7">
    <source>
        <dbReference type="Proteomes" id="UP000238196"/>
    </source>
</evidence>
<gene>
    <name evidence="6" type="ORF">C4K68_18270</name>
</gene>
<keyword evidence="4" id="KW-0804">Transcription</keyword>
<dbReference type="SUPFAM" id="SSF53850">
    <property type="entry name" value="Periplasmic binding protein-like II"/>
    <property type="match status" value="1"/>
</dbReference>
<feature type="domain" description="HTH lysR-type" evidence="5">
    <location>
        <begin position="15"/>
        <end position="72"/>
    </location>
</feature>